<dbReference type="InterPro" id="IPR008309">
    <property type="entry name" value="YdbL"/>
</dbReference>
<sequence length="204" mass="22984">MSIFSKTGILLGSLLVAACVTINVYFPAAEMESAAEKIVRDVLKEEQKDTDTQDNPQGLIRQSPDTSWLASLNPLNLLIGSAHAQPKADITLSSPAIDAITARMKQRVNDYLRDYLNKNVVGFTNDGLVEIVNIDQLDLKERQAVKKVVADENRDRIALYREMAIANDHPEWEDQVRQAFVKQWIAQAESGWLYQDNSGRWVKK</sequence>
<dbReference type="RefSeq" id="WP_188364664.1">
    <property type="nucleotide sequence ID" value="NZ_BAABJF010000017.1"/>
</dbReference>
<evidence type="ECO:0000313" key="1">
    <source>
        <dbReference type="EMBL" id="GGF91383.1"/>
    </source>
</evidence>
<name>A0A917CMR7_9GAMM</name>
<protein>
    <recommendedName>
        <fullName evidence="3">DUF1318 domain-containing protein</fullName>
    </recommendedName>
</protein>
<accession>A0A917CMR7</accession>
<evidence type="ECO:0000313" key="2">
    <source>
        <dbReference type="Proteomes" id="UP000605253"/>
    </source>
</evidence>
<dbReference type="Proteomes" id="UP000605253">
    <property type="component" value="Unassembled WGS sequence"/>
</dbReference>
<dbReference type="Pfam" id="PF07027">
    <property type="entry name" value="DUF1318"/>
    <property type="match status" value="1"/>
</dbReference>
<organism evidence="1 2">
    <name type="scientific">Marinicella pacifica</name>
    <dbReference type="NCBI Taxonomy" id="1171543"/>
    <lineage>
        <taxon>Bacteria</taxon>
        <taxon>Pseudomonadati</taxon>
        <taxon>Pseudomonadota</taxon>
        <taxon>Gammaproteobacteria</taxon>
        <taxon>Lysobacterales</taxon>
        <taxon>Marinicellaceae</taxon>
        <taxon>Marinicella</taxon>
    </lineage>
</organism>
<dbReference type="EMBL" id="BMEO01000003">
    <property type="protein sequence ID" value="GGF91383.1"/>
    <property type="molecule type" value="Genomic_DNA"/>
</dbReference>
<dbReference type="AlphaFoldDB" id="A0A917CMR7"/>
<reference evidence="1" key="1">
    <citation type="journal article" date="2014" name="Int. J. Syst. Evol. Microbiol.">
        <title>Complete genome sequence of Corynebacterium casei LMG S-19264T (=DSM 44701T), isolated from a smear-ripened cheese.</title>
        <authorList>
            <consortium name="US DOE Joint Genome Institute (JGI-PGF)"/>
            <person name="Walter F."/>
            <person name="Albersmeier A."/>
            <person name="Kalinowski J."/>
            <person name="Ruckert C."/>
        </authorList>
    </citation>
    <scope>NUCLEOTIDE SEQUENCE</scope>
    <source>
        <strain evidence="1">CGMCC 1.12181</strain>
    </source>
</reference>
<gene>
    <name evidence="1" type="ORF">GCM10011365_10770</name>
</gene>
<proteinExistence type="predicted"/>
<reference evidence="1" key="2">
    <citation type="submission" date="2020-09" db="EMBL/GenBank/DDBJ databases">
        <authorList>
            <person name="Sun Q."/>
            <person name="Zhou Y."/>
        </authorList>
    </citation>
    <scope>NUCLEOTIDE SEQUENCE</scope>
    <source>
        <strain evidence="1">CGMCC 1.12181</strain>
    </source>
</reference>
<keyword evidence="2" id="KW-1185">Reference proteome</keyword>
<comment type="caution">
    <text evidence="1">The sequence shown here is derived from an EMBL/GenBank/DDBJ whole genome shotgun (WGS) entry which is preliminary data.</text>
</comment>
<evidence type="ECO:0008006" key="3">
    <source>
        <dbReference type="Google" id="ProtNLM"/>
    </source>
</evidence>
<dbReference type="PROSITE" id="PS51257">
    <property type="entry name" value="PROKAR_LIPOPROTEIN"/>
    <property type="match status" value="1"/>
</dbReference>